<dbReference type="AlphaFoldDB" id="A0A816ZNR1"/>
<feature type="compositionally biased region" description="Polar residues" evidence="1">
    <location>
        <begin position="178"/>
        <end position="188"/>
    </location>
</feature>
<feature type="non-terminal residue" evidence="3">
    <location>
        <position position="1"/>
    </location>
</feature>
<evidence type="ECO:0000313" key="5">
    <source>
        <dbReference type="Proteomes" id="UP000663824"/>
    </source>
</evidence>
<gene>
    <name evidence="3" type="ORF">MBJ925_LOCUS36223</name>
    <name evidence="4" type="ORF">SMN809_LOCUS53851</name>
</gene>
<evidence type="ECO:0000313" key="4">
    <source>
        <dbReference type="EMBL" id="CAF4945497.1"/>
    </source>
</evidence>
<dbReference type="Proteomes" id="UP000676336">
    <property type="component" value="Unassembled WGS sequence"/>
</dbReference>
<name>A0A816ZNR1_9BILA</name>
<dbReference type="PANTHER" id="PTHR33223">
    <property type="entry name" value="CCHC-TYPE DOMAIN-CONTAINING PROTEIN"/>
    <property type="match status" value="1"/>
</dbReference>
<feature type="compositionally biased region" description="Low complexity" evidence="1">
    <location>
        <begin position="327"/>
        <end position="351"/>
    </location>
</feature>
<evidence type="ECO:0000259" key="2">
    <source>
        <dbReference type="Pfam" id="PF03732"/>
    </source>
</evidence>
<feature type="region of interest" description="Disordered" evidence="1">
    <location>
        <begin position="290"/>
        <end position="351"/>
    </location>
</feature>
<proteinExistence type="predicted"/>
<organism evidence="3 5">
    <name type="scientific">Rotaria magnacalcarata</name>
    <dbReference type="NCBI Taxonomy" id="392030"/>
    <lineage>
        <taxon>Eukaryota</taxon>
        <taxon>Metazoa</taxon>
        <taxon>Spiralia</taxon>
        <taxon>Gnathifera</taxon>
        <taxon>Rotifera</taxon>
        <taxon>Eurotatoria</taxon>
        <taxon>Bdelloidea</taxon>
        <taxon>Philodinida</taxon>
        <taxon>Philodinidae</taxon>
        <taxon>Rotaria</taxon>
    </lineage>
</organism>
<dbReference type="Proteomes" id="UP000663824">
    <property type="component" value="Unassembled WGS sequence"/>
</dbReference>
<feature type="domain" description="Retrotransposon gag" evidence="2">
    <location>
        <begin position="30"/>
        <end position="118"/>
    </location>
</feature>
<dbReference type="EMBL" id="CAJOBI010186341">
    <property type="protein sequence ID" value="CAF4945497.1"/>
    <property type="molecule type" value="Genomic_DNA"/>
</dbReference>
<feature type="region of interest" description="Disordered" evidence="1">
    <location>
        <begin position="178"/>
        <end position="249"/>
    </location>
</feature>
<dbReference type="Pfam" id="PF03732">
    <property type="entry name" value="Retrotrans_gag"/>
    <property type="match status" value="1"/>
</dbReference>
<dbReference type="InterPro" id="IPR005162">
    <property type="entry name" value="Retrotrans_gag_dom"/>
</dbReference>
<feature type="compositionally biased region" description="Low complexity" evidence="1">
    <location>
        <begin position="290"/>
        <end position="303"/>
    </location>
</feature>
<protein>
    <recommendedName>
        <fullName evidence="2">Retrotransposon gag domain-containing protein</fullName>
    </recommendedName>
</protein>
<evidence type="ECO:0000313" key="3">
    <source>
        <dbReference type="EMBL" id="CAF2217807.1"/>
    </source>
</evidence>
<accession>A0A816ZNR1</accession>
<dbReference type="PANTHER" id="PTHR33223:SF6">
    <property type="entry name" value="CCHC-TYPE DOMAIN-CONTAINING PROTEIN"/>
    <property type="match status" value="1"/>
</dbReference>
<comment type="caution">
    <text evidence="3">The sequence shown here is derived from an EMBL/GenBank/DDBJ whole genome shotgun (WGS) entry which is preliminary data.</text>
</comment>
<reference evidence="3" key="1">
    <citation type="submission" date="2021-02" db="EMBL/GenBank/DDBJ databases">
        <authorList>
            <person name="Nowell W R."/>
        </authorList>
    </citation>
    <scope>NUCLEOTIDE SEQUENCE</scope>
</reference>
<dbReference type="EMBL" id="CAJNRE010019936">
    <property type="protein sequence ID" value="CAF2217807.1"/>
    <property type="molecule type" value="Genomic_DNA"/>
</dbReference>
<evidence type="ECO:0000256" key="1">
    <source>
        <dbReference type="SAM" id="MobiDB-lite"/>
    </source>
</evidence>
<feature type="compositionally biased region" description="Polar residues" evidence="1">
    <location>
        <begin position="214"/>
        <end position="247"/>
    </location>
</feature>
<feature type="compositionally biased region" description="Polar residues" evidence="1">
    <location>
        <begin position="304"/>
        <end position="322"/>
    </location>
</feature>
<feature type="compositionally biased region" description="Low complexity" evidence="1">
    <location>
        <begin position="189"/>
        <end position="206"/>
    </location>
</feature>
<sequence>MPTKFITEFEILASGLVGNSDEYLLRAVQQSLSETALTWYIQTQQEQSVNSWTQFKQLFIRRFRTPEKIESLRGRLRSLWQSDNEPTADYFERLKSLMSEIEPQTSIDYIKRKFIQKLRKDIRDKMSLGLTSSLSDLVQKAIEIESSIIQQKIDDKLRDVHKDNNINKQTSVTVNNLYNDTQFNPPAATTSTYHKNNSNNNFNDDTTQNHHADNTYSRTFSNSTTLPSRPSQIQNKTQTHEPNSNRNTKVRFRNNNRWCSFCSSTSHNWIHCYCNPDGPNYDSTSNRYLQQQQHNQQPNSLPHRSQQNNFDPQHQYQSSNQHELIHQQQQQQQQYSSPYSSSQRSSMSKNI</sequence>